<protein>
    <recommendedName>
        <fullName evidence="3">DUF721 domain-containing protein</fullName>
    </recommendedName>
</protein>
<reference evidence="1 2" key="1">
    <citation type="submission" date="2011-09" db="EMBL/GenBank/DDBJ databases">
        <title>The draft genome of Treponema saccharophilum DSM 2985.</title>
        <authorList>
            <consortium name="US DOE Joint Genome Institute (JGI-PGF)"/>
            <person name="Lucas S."/>
            <person name="Copeland A."/>
            <person name="Lapidus A."/>
            <person name="Glavina del Rio T."/>
            <person name="Dalin E."/>
            <person name="Tice H."/>
            <person name="Bruce D."/>
            <person name="Goodwin L."/>
            <person name="Pitluck S."/>
            <person name="Peters L."/>
            <person name="Kyrpides N."/>
            <person name="Mavromatis K."/>
            <person name="Ivanova N."/>
            <person name="Markowitz V."/>
            <person name="Cheng J.-F."/>
            <person name="Hugenholtz P."/>
            <person name="Woyke T."/>
            <person name="Wu D."/>
            <person name="Gronow S."/>
            <person name="Wellnitz S."/>
            <person name="Brambilla E."/>
            <person name="Klenk H.-P."/>
            <person name="Eisen J.A."/>
        </authorList>
    </citation>
    <scope>NUCLEOTIDE SEQUENCE [LARGE SCALE GENOMIC DNA]</scope>
    <source>
        <strain evidence="1 2">DSM 2985</strain>
    </source>
</reference>
<dbReference type="Proteomes" id="UP000003571">
    <property type="component" value="Unassembled WGS sequence"/>
</dbReference>
<dbReference type="AlphaFoldDB" id="H7EPG7"/>
<keyword evidence="2" id="KW-1185">Reference proteome</keyword>
<evidence type="ECO:0008006" key="3">
    <source>
        <dbReference type="Google" id="ProtNLM"/>
    </source>
</evidence>
<sequence>MNYFGKTDCETIDAAEMVTRLIENVKNSEIEQGNKILRSWRAILESIHSSAKNGQNIGKNLASHSRIVDLRNGILLVEADHSAWLQMLQLHQRYILGSIQRRFPELNISTLAFRLRGTTAGLSDTYEQCLMAERAKMARRYEMEEQYIEGQGLLEKPEMTGEEAYRKLPPEIRKIFDKLKVDMLTNGE</sequence>
<proteinExistence type="predicted"/>
<dbReference type="EMBL" id="AGRW01000055">
    <property type="protein sequence ID" value="EIC00368.1"/>
    <property type="molecule type" value="Genomic_DNA"/>
</dbReference>
<dbReference type="eggNOG" id="COG5512">
    <property type="taxonomic scope" value="Bacteria"/>
</dbReference>
<accession>H7EPG7</accession>
<organism evidence="1 2">
    <name type="scientific">Treponema saccharophilum DSM 2985</name>
    <dbReference type="NCBI Taxonomy" id="907348"/>
    <lineage>
        <taxon>Bacteria</taxon>
        <taxon>Pseudomonadati</taxon>
        <taxon>Spirochaetota</taxon>
        <taxon>Spirochaetia</taxon>
        <taxon>Spirochaetales</taxon>
        <taxon>Treponemataceae</taxon>
        <taxon>Treponema</taxon>
    </lineage>
</organism>
<evidence type="ECO:0000313" key="2">
    <source>
        <dbReference type="Proteomes" id="UP000003571"/>
    </source>
</evidence>
<dbReference type="InterPro" id="IPR007922">
    <property type="entry name" value="DciA-like"/>
</dbReference>
<dbReference type="RefSeq" id="WP_002706524.1">
    <property type="nucleotide sequence ID" value="NZ_AGRW01000055.1"/>
</dbReference>
<dbReference type="PATRIC" id="fig|907348.3.peg.2868"/>
<gene>
    <name evidence="1" type="ORF">TresaDRAFT_0462</name>
</gene>
<dbReference type="Pfam" id="PF05258">
    <property type="entry name" value="DciA"/>
    <property type="match status" value="1"/>
</dbReference>
<dbReference type="OrthoDB" id="370673at2"/>
<dbReference type="STRING" id="907348.TresaDRAFT_0462"/>
<comment type="caution">
    <text evidence="1">The sequence shown here is derived from an EMBL/GenBank/DDBJ whole genome shotgun (WGS) entry which is preliminary data.</text>
</comment>
<evidence type="ECO:0000313" key="1">
    <source>
        <dbReference type="EMBL" id="EIC00368.1"/>
    </source>
</evidence>
<name>H7EPG7_9SPIR</name>